<feature type="coiled-coil region" evidence="1">
    <location>
        <begin position="1"/>
        <end position="62"/>
    </location>
</feature>
<evidence type="ECO:0000313" key="3">
    <source>
        <dbReference type="Proteomes" id="UP000710432"/>
    </source>
</evidence>
<evidence type="ECO:0000313" key="2">
    <source>
        <dbReference type="EMBL" id="KAH0519650.1"/>
    </source>
</evidence>
<gene>
    <name evidence="2" type="ORF">LTLLF_208725</name>
</gene>
<protein>
    <submittedName>
        <fullName evidence="2">Mitotic spindle assembly checkpoint protein MAD1</fullName>
    </submittedName>
</protein>
<accession>A0A8J6GYR5</accession>
<dbReference type="InterPro" id="IPR008672">
    <property type="entry name" value="Mad1"/>
</dbReference>
<name>A0A8J6GYR5_MICOH</name>
<keyword evidence="1" id="KW-0175">Coiled coil</keyword>
<dbReference type="GO" id="GO:0007094">
    <property type="term" value="P:mitotic spindle assembly checkpoint signaling"/>
    <property type="evidence" value="ECO:0007669"/>
    <property type="project" value="InterPro"/>
</dbReference>
<dbReference type="Pfam" id="PF05557">
    <property type="entry name" value="MAD"/>
    <property type="match status" value="1"/>
</dbReference>
<comment type="caution">
    <text evidence="2">The sequence shown here is derived from an EMBL/GenBank/DDBJ whole genome shotgun (WGS) entry which is preliminary data.</text>
</comment>
<proteinExistence type="predicted"/>
<organism evidence="2 3">
    <name type="scientific">Microtus ochrogaster</name>
    <name type="common">Prairie vole</name>
    <dbReference type="NCBI Taxonomy" id="79684"/>
    <lineage>
        <taxon>Eukaryota</taxon>
        <taxon>Metazoa</taxon>
        <taxon>Chordata</taxon>
        <taxon>Craniata</taxon>
        <taxon>Vertebrata</taxon>
        <taxon>Euteleostomi</taxon>
        <taxon>Mammalia</taxon>
        <taxon>Eutheria</taxon>
        <taxon>Euarchontoglires</taxon>
        <taxon>Glires</taxon>
        <taxon>Rodentia</taxon>
        <taxon>Myomorpha</taxon>
        <taxon>Muroidea</taxon>
        <taxon>Cricetidae</taxon>
        <taxon>Arvicolinae</taxon>
        <taxon>Microtus</taxon>
    </lineage>
</organism>
<dbReference type="AlphaFoldDB" id="A0A8J6GYR5"/>
<evidence type="ECO:0000256" key="1">
    <source>
        <dbReference type="SAM" id="Coils"/>
    </source>
</evidence>
<dbReference type="Proteomes" id="UP000710432">
    <property type="component" value="Unassembled WGS sequence"/>
</dbReference>
<reference evidence="2" key="1">
    <citation type="submission" date="2020-03" db="EMBL/GenBank/DDBJ databases">
        <title>Studies in the Genomics of Life Span.</title>
        <authorList>
            <person name="Glass D."/>
        </authorList>
    </citation>
    <scope>NUCLEOTIDE SEQUENCE</scope>
    <source>
        <strain evidence="2">LTLLF</strain>
        <tissue evidence="2">Muscle</tissue>
    </source>
</reference>
<sequence length="68" mass="8060">MKSELLRLPKIERELKRLREENTHLREMKETNGLLTEELEGLQRKLGRQEKMQEALVDLELEKEVSSG</sequence>
<dbReference type="EMBL" id="JAATJU010003958">
    <property type="protein sequence ID" value="KAH0519650.1"/>
    <property type="molecule type" value="Genomic_DNA"/>
</dbReference>